<dbReference type="AlphaFoldDB" id="A0AB34JHY4"/>
<evidence type="ECO:0000313" key="3">
    <source>
        <dbReference type="Proteomes" id="UP001515480"/>
    </source>
</evidence>
<sequence>MMLRCPPLRAAASWGPPRRAAASHEVGRWFRALSTDAGAGSSTATPAASSPAPAAAPSTPPSTSPSSDAASAEKQGFESRDIAFKPNSDGWGYTPAYAKSWDRIFGSKKKGGES</sequence>
<keyword evidence="3" id="KW-1185">Reference proteome</keyword>
<gene>
    <name evidence="2" type="ORF">AB1Y20_021143</name>
</gene>
<reference evidence="2 3" key="1">
    <citation type="journal article" date="2024" name="Science">
        <title>Giant polyketide synthase enzymes in the biosynthesis of giant marine polyether toxins.</title>
        <authorList>
            <person name="Fallon T.R."/>
            <person name="Shende V.V."/>
            <person name="Wierzbicki I.H."/>
            <person name="Pendleton A.L."/>
            <person name="Watervoot N.F."/>
            <person name="Auber R.P."/>
            <person name="Gonzalez D.J."/>
            <person name="Wisecaver J.H."/>
            <person name="Moore B.S."/>
        </authorList>
    </citation>
    <scope>NUCLEOTIDE SEQUENCE [LARGE SCALE GENOMIC DNA]</scope>
    <source>
        <strain evidence="2 3">12B1</strain>
    </source>
</reference>
<dbReference type="Proteomes" id="UP001515480">
    <property type="component" value="Unassembled WGS sequence"/>
</dbReference>
<feature type="region of interest" description="Disordered" evidence="1">
    <location>
        <begin position="37"/>
        <end position="94"/>
    </location>
</feature>
<comment type="caution">
    <text evidence="2">The sequence shown here is derived from an EMBL/GenBank/DDBJ whole genome shotgun (WGS) entry which is preliminary data.</text>
</comment>
<organism evidence="2 3">
    <name type="scientific">Prymnesium parvum</name>
    <name type="common">Toxic golden alga</name>
    <dbReference type="NCBI Taxonomy" id="97485"/>
    <lineage>
        <taxon>Eukaryota</taxon>
        <taxon>Haptista</taxon>
        <taxon>Haptophyta</taxon>
        <taxon>Prymnesiophyceae</taxon>
        <taxon>Prymnesiales</taxon>
        <taxon>Prymnesiaceae</taxon>
        <taxon>Prymnesium</taxon>
    </lineage>
</organism>
<proteinExistence type="predicted"/>
<evidence type="ECO:0000256" key="1">
    <source>
        <dbReference type="SAM" id="MobiDB-lite"/>
    </source>
</evidence>
<feature type="region of interest" description="Disordered" evidence="1">
    <location>
        <begin position="1"/>
        <end position="24"/>
    </location>
</feature>
<feature type="compositionally biased region" description="Low complexity" evidence="1">
    <location>
        <begin position="37"/>
        <end position="57"/>
    </location>
</feature>
<name>A0AB34JHY4_PRYPA</name>
<evidence type="ECO:0000313" key="2">
    <source>
        <dbReference type="EMBL" id="KAL1521481.1"/>
    </source>
</evidence>
<dbReference type="EMBL" id="JBGBPQ010000007">
    <property type="protein sequence ID" value="KAL1521481.1"/>
    <property type="molecule type" value="Genomic_DNA"/>
</dbReference>
<accession>A0AB34JHY4</accession>
<protein>
    <submittedName>
        <fullName evidence="2">Uncharacterized protein</fullName>
    </submittedName>
</protein>